<dbReference type="Gene3D" id="3.40.1350.10">
    <property type="match status" value="1"/>
</dbReference>
<evidence type="ECO:0000256" key="1">
    <source>
        <dbReference type="ARBA" id="ARBA00006738"/>
    </source>
</evidence>
<accession>A0AAU7DZ48</accession>
<sequence length="161" mass="17999">MTTIETVTYDSDTGVPQAFQIAAPQPSRLTNQEVGALGEEIAARYLRTRNYRLLARNWRDPGATRGELDLICQWRQDLVVVEVKTRRSASHGHPSLAVDPKKLLHMRRLTGAYLRGLDRHPGAIRFDVIAILLGPFQELSRPATGVLAIAVSEFDHFEQVA</sequence>
<dbReference type="CDD" id="cd20736">
    <property type="entry name" value="PoNe_Nuclease"/>
    <property type="match status" value="1"/>
</dbReference>
<dbReference type="PANTHER" id="PTHR34039:SF1">
    <property type="entry name" value="UPF0102 PROTEIN YRAN"/>
    <property type="match status" value="1"/>
</dbReference>
<comment type="similarity">
    <text evidence="1 2">Belongs to the UPF0102 family.</text>
</comment>
<dbReference type="InterPro" id="IPR003509">
    <property type="entry name" value="UPF0102_YraN-like"/>
</dbReference>
<dbReference type="PANTHER" id="PTHR34039">
    <property type="entry name" value="UPF0102 PROTEIN YRAN"/>
    <property type="match status" value="1"/>
</dbReference>
<evidence type="ECO:0000313" key="3">
    <source>
        <dbReference type="EMBL" id="XBH22488.1"/>
    </source>
</evidence>
<dbReference type="Pfam" id="PF02021">
    <property type="entry name" value="UPF0102"/>
    <property type="match status" value="1"/>
</dbReference>
<dbReference type="AlphaFoldDB" id="A0AAU7DZ48"/>
<dbReference type="InterPro" id="IPR011856">
    <property type="entry name" value="tRNA_endonuc-like_dom_sf"/>
</dbReference>
<proteinExistence type="inferred from homology"/>
<dbReference type="SUPFAM" id="SSF52980">
    <property type="entry name" value="Restriction endonuclease-like"/>
    <property type="match status" value="1"/>
</dbReference>
<organism evidence="3">
    <name type="scientific">Jonesiaceae bacterium BS-20</name>
    <dbReference type="NCBI Taxonomy" id="3120821"/>
    <lineage>
        <taxon>Bacteria</taxon>
        <taxon>Bacillati</taxon>
        <taxon>Actinomycetota</taxon>
        <taxon>Actinomycetes</taxon>
        <taxon>Micrococcales</taxon>
        <taxon>Jonesiaceae</taxon>
    </lineage>
</organism>
<gene>
    <name evidence="3" type="ORF">V5R04_04490</name>
</gene>
<dbReference type="InterPro" id="IPR011335">
    <property type="entry name" value="Restrct_endonuc-II-like"/>
</dbReference>
<dbReference type="EMBL" id="CP146203">
    <property type="protein sequence ID" value="XBH22488.1"/>
    <property type="molecule type" value="Genomic_DNA"/>
</dbReference>
<dbReference type="GO" id="GO:0003676">
    <property type="term" value="F:nucleic acid binding"/>
    <property type="evidence" value="ECO:0007669"/>
    <property type="project" value="InterPro"/>
</dbReference>
<dbReference type="HAMAP" id="MF_00048">
    <property type="entry name" value="UPF0102"/>
    <property type="match status" value="1"/>
</dbReference>
<reference evidence="3" key="1">
    <citation type="submission" date="2024-02" db="EMBL/GenBank/DDBJ databases">
        <title>Tomenella chthoni gen. nov. sp. nov., a member of the family Jonesiaceae isolated from bat guano.</title>
        <authorList>
            <person name="Miller S.L."/>
            <person name="King J."/>
            <person name="Sankaranarayanan K."/>
            <person name="Lawson P.A."/>
        </authorList>
    </citation>
    <scope>NUCLEOTIDE SEQUENCE</scope>
    <source>
        <strain evidence="3">BS-20</strain>
    </source>
</reference>
<name>A0AAU7DZ48_9MICO</name>
<evidence type="ECO:0000256" key="2">
    <source>
        <dbReference type="HAMAP-Rule" id="MF_00048"/>
    </source>
</evidence>
<protein>
    <recommendedName>
        <fullName evidence="2">UPF0102 protein V5R04_04490</fullName>
    </recommendedName>
</protein>